<protein>
    <recommendedName>
        <fullName evidence="1">DNA-directed DNA polymerase</fullName>
        <ecNumber evidence="1">2.7.7.7</ecNumber>
    </recommendedName>
</protein>
<dbReference type="SUPFAM" id="SSF48019">
    <property type="entry name" value="post-AAA+ oligomerization domain-like"/>
    <property type="match status" value="1"/>
</dbReference>
<comment type="similarity">
    <text evidence="6">Belongs to the DNA polymerase HolA subunit family.</text>
</comment>
<comment type="catalytic activity">
    <reaction evidence="7">
        <text>DNA(n) + a 2'-deoxyribonucleoside 5'-triphosphate = DNA(n+1) + diphosphate</text>
        <dbReference type="Rhea" id="RHEA:22508"/>
        <dbReference type="Rhea" id="RHEA-COMP:17339"/>
        <dbReference type="Rhea" id="RHEA-COMP:17340"/>
        <dbReference type="ChEBI" id="CHEBI:33019"/>
        <dbReference type="ChEBI" id="CHEBI:61560"/>
        <dbReference type="ChEBI" id="CHEBI:173112"/>
        <dbReference type="EC" id="2.7.7.7"/>
    </reaction>
</comment>
<dbReference type="GO" id="GO:0003887">
    <property type="term" value="F:DNA-directed DNA polymerase activity"/>
    <property type="evidence" value="ECO:0007669"/>
    <property type="project" value="UniProtKB-KW"/>
</dbReference>
<dbReference type="RefSeq" id="WP_108885641.1">
    <property type="nucleotide sequence ID" value="NZ_OMOJ01000002.1"/>
</dbReference>
<accession>A0A2R8AV79</accession>
<dbReference type="InterPro" id="IPR008921">
    <property type="entry name" value="DNA_pol3_clamp-load_cplx_C"/>
</dbReference>
<keyword evidence="4" id="KW-0235">DNA replication</keyword>
<evidence type="ECO:0000256" key="1">
    <source>
        <dbReference type="ARBA" id="ARBA00012417"/>
    </source>
</evidence>
<proteinExistence type="inferred from homology"/>
<gene>
    <name evidence="8" type="ORF">PRI8871_01602</name>
</gene>
<dbReference type="GO" id="GO:0003677">
    <property type="term" value="F:DNA binding"/>
    <property type="evidence" value="ECO:0007669"/>
    <property type="project" value="InterPro"/>
</dbReference>
<keyword evidence="3" id="KW-0548">Nucleotidyltransferase</keyword>
<evidence type="ECO:0000256" key="7">
    <source>
        <dbReference type="ARBA" id="ARBA00049244"/>
    </source>
</evidence>
<keyword evidence="5" id="KW-0239">DNA-directed DNA polymerase</keyword>
<evidence type="ECO:0000256" key="2">
    <source>
        <dbReference type="ARBA" id="ARBA00022679"/>
    </source>
</evidence>
<dbReference type="Proteomes" id="UP000244904">
    <property type="component" value="Unassembled WGS sequence"/>
</dbReference>
<dbReference type="Gene3D" id="1.20.272.10">
    <property type="match status" value="1"/>
</dbReference>
<evidence type="ECO:0000256" key="3">
    <source>
        <dbReference type="ARBA" id="ARBA00022695"/>
    </source>
</evidence>
<dbReference type="EC" id="2.7.7.7" evidence="1"/>
<dbReference type="GO" id="GO:0006261">
    <property type="term" value="P:DNA-templated DNA replication"/>
    <property type="evidence" value="ECO:0007669"/>
    <property type="project" value="TreeGrafter"/>
</dbReference>
<evidence type="ECO:0000313" key="8">
    <source>
        <dbReference type="EMBL" id="SPF79804.1"/>
    </source>
</evidence>
<keyword evidence="9" id="KW-1185">Reference proteome</keyword>
<dbReference type="GO" id="GO:0009360">
    <property type="term" value="C:DNA polymerase III complex"/>
    <property type="evidence" value="ECO:0007669"/>
    <property type="project" value="TreeGrafter"/>
</dbReference>
<dbReference type="OrthoDB" id="9804983at2"/>
<dbReference type="NCBIfam" id="TIGR01128">
    <property type="entry name" value="holA"/>
    <property type="match status" value="1"/>
</dbReference>
<name>A0A2R8AV79_9RHOB</name>
<evidence type="ECO:0000256" key="5">
    <source>
        <dbReference type="ARBA" id="ARBA00022932"/>
    </source>
</evidence>
<keyword evidence="2" id="KW-0808">Transferase</keyword>
<evidence type="ECO:0000313" key="9">
    <source>
        <dbReference type="Proteomes" id="UP000244904"/>
    </source>
</evidence>
<dbReference type="AlphaFoldDB" id="A0A2R8AV79"/>
<dbReference type="EMBL" id="OMOJ01000002">
    <property type="protein sequence ID" value="SPF79804.1"/>
    <property type="molecule type" value="Genomic_DNA"/>
</dbReference>
<dbReference type="PANTHER" id="PTHR34388">
    <property type="entry name" value="DNA POLYMERASE III SUBUNIT DELTA"/>
    <property type="match status" value="1"/>
</dbReference>
<sequence>MKLSGRDAPAYFAKPDPDKLGLLIFGADAMRVALKRQEVIAALTGPGADEEMRITRMNGGELRKDPAMLLDAIKAQGFFPGPRVAFVEEATDGLAKIIGAAVDEWRPGDAQIIVTAGQLTAKSALRKVFEGHKMAYAAGLYDDPPSRAEIEADFKRSGLTDIGQDAMGKLTALSRQLDPGDFRQTVEKIALYKLNDPSPLTADEVDLMSPTSTEADVDDVLNIIAEGRVAEFGQTMQRLKSQGVTPVTLIIMATRHFRSLHAIASDPGGPAQGIGRVRPPIFGPRRDKMLRQAQMLGMYLLEDVLKRLTSTDLQLRSAGQTAPQMAVVERALMWIASKAERRR</sequence>
<dbReference type="InterPro" id="IPR005790">
    <property type="entry name" value="DNA_polIII_delta"/>
</dbReference>
<reference evidence="9" key="1">
    <citation type="submission" date="2018-03" db="EMBL/GenBank/DDBJ databases">
        <authorList>
            <person name="Rodrigo-Torres L."/>
            <person name="Arahal R. D."/>
            <person name="Lucena T."/>
        </authorList>
    </citation>
    <scope>NUCLEOTIDE SEQUENCE [LARGE SCALE GENOMIC DNA]</scope>
    <source>
        <strain evidence="9">CECT 8871</strain>
    </source>
</reference>
<dbReference type="PANTHER" id="PTHR34388:SF1">
    <property type="entry name" value="DNA POLYMERASE III SUBUNIT DELTA"/>
    <property type="match status" value="1"/>
</dbReference>
<organism evidence="8 9">
    <name type="scientific">Pseudoprimorskyibacter insulae</name>
    <dbReference type="NCBI Taxonomy" id="1695997"/>
    <lineage>
        <taxon>Bacteria</taxon>
        <taxon>Pseudomonadati</taxon>
        <taxon>Pseudomonadota</taxon>
        <taxon>Alphaproteobacteria</taxon>
        <taxon>Rhodobacterales</taxon>
        <taxon>Paracoccaceae</taxon>
        <taxon>Pseudoprimorskyibacter</taxon>
    </lineage>
</organism>
<evidence type="ECO:0000256" key="6">
    <source>
        <dbReference type="ARBA" id="ARBA00034754"/>
    </source>
</evidence>
<evidence type="ECO:0000256" key="4">
    <source>
        <dbReference type="ARBA" id="ARBA00022705"/>
    </source>
</evidence>